<evidence type="ECO:0000313" key="4">
    <source>
        <dbReference type="Proteomes" id="UP001156856"/>
    </source>
</evidence>
<gene>
    <name evidence="2" type="ORF">GCM10007888_11290</name>
    <name evidence="1" type="ORF">MOX02_24140</name>
</gene>
<evidence type="ECO:0000313" key="2">
    <source>
        <dbReference type="EMBL" id="GLS62748.1"/>
    </source>
</evidence>
<sequence length="93" mass="10098">MANLIKFPGRPHRTASVYKLHRFAPDGNLQATVLVPACNETEAKRLAGELTQGLRAELWSSGRLLEDFAAPDHPVAASIRLVGDPAISPERDP</sequence>
<dbReference type="AlphaFoldDB" id="A0A512J344"/>
<protein>
    <submittedName>
        <fullName evidence="1">Uncharacterized protein</fullName>
    </submittedName>
</protein>
<proteinExistence type="predicted"/>
<name>A0A512J344_9HYPH</name>
<reference evidence="2" key="1">
    <citation type="journal article" date="2014" name="Int. J. Syst. Evol. Microbiol.">
        <title>Complete genome of a new Firmicutes species belonging to the dominant human colonic microbiota ('Ruminococcus bicirculans') reveals two chromosomes and a selective capacity to utilize plant glucans.</title>
        <authorList>
            <consortium name="NISC Comparative Sequencing Program"/>
            <person name="Wegmann U."/>
            <person name="Louis P."/>
            <person name="Goesmann A."/>
            <person name="Henrissat B."/>
            <person name="Duncan S.H."/>
            <person name="Flint H.J."/>
        </authorList>
    </citation>
    <scope>NUCLEOTIDE SEQUENCE</scope>
    <source>
        <strain evidence="2">NBRC 107715</strain>
    </source>
</reference>
<comment type="caution">
    <text evidence="1">The sequence shown here is derived from an EMBL/GenBank/DDBJ whole genome shotgun (WGS) entry which is preliminary data.</text>
</comment>
<accession>A0A512J344</accession>
<reference evidence="4" key="2">
    <citation type="journal article" date="2019" name="Int. J. Syst. Evol. Microbiol.">
        <title>The Global Catalogue of Microorganisms (GCM) 10K type strain sequencing project: providing services to taxonomists for standard genome sequencing and annotation.</title>
        <authorList>
            <consortium name="The Broad Institute Genomics Platform"/>
            <consortium name="The Broad Institute Genome Sequencing Center for Infectious Disease"/>
            <person name="Wu L."/>
            <person name="Ma J."/>
        </authorList>
    </citation>
    <scope>NUCLEOTIDE SEQUENCE [LARGE SCALE GENOMIC DNA]</scope>
    <source>
        <strain evidence="4">NBRC 107715</strain>
    </source>
</reference>
<dbReference type="Proteomes" id="UP001156856">
    <property type="component" value="Unassembled WGS sequence"/>
</dbReference>
<reference evidence="2" key="4">
    <citation type="submission" date="2023-01" db="EMBL/GenBank/DDBJ databases">
        <title>Draft genome sequence of Methylobacterium oxalidis strain NBRC 107715.</title>
        <authorList>
            <person name="Sun Q."/>
            <person name="Mori K."/>
        </authorList>
    </citation>
    <scope>NUCLEOTIDE SEQUENCE</scope>
    <source>
        <strain evidence="2">NBRC 107715</strain>
    </source>
</reference>
<dbReference type="EMBL" id="BJZU01000044">
    <property type="protein sequence ID" value="GEP04376.1"/>
    <property type="molecule type" value="Genomic_DNA"/>
</dbReference>
<evidence type="ECO:0000313" key="3">
    <source>
        <dbReference type="Proteomes" id="UP000321960"/>
    </source>
</evidence>
<organism evidence="1 3">
    <name type="scientific">Methylobacterium oxalidis</name>
    <dbReference type="NCBI Taxonomy" id="944322"/>
    <lineage>
        <taxon>Bacteria</taxon>
        <taxon>Pseudomonadati</taxon>
        <taxon>Pseudomonadota</taxon>
        <taxon>Alphaproteobacteria</taxon>
        <taxon>Hyphomicrobiales</taxon>
        <taxon>Methylobacteriaceae</taxon>
        <taxon>Methylobacterium</taxon>
    </lineage>
</organism>
<dbReference type="Proteomes" id="UP000321960">
    <property type="component" value="Unassembled WGS sequence"/>
</dbReference>
<reference evidence="1 3" key="3">
    <citation type="submission" date="2019-07" db="EMBL/GenBank/DDBJ databases">
        <title>Whole genome shotgun sequence of Methylobacterium oxalidis NBRC 107715.</title>
        <authorList>
            <person name="Hosoyama A."/>
            <person name="Uohara A."/>
            <person name="Ohji S."/>
            <person name="Ichikawa N."/>
        </authorList>
    </citation>
    <scope>NUCLEOTIDE SEQUENCE [LARGE SCALE GENOMIC DNA]</scope>
    <source>
        <strain evidence="1 3">NBRC 107715</strain>
    </source>
</reference>
<keyword evidence="4" id="KW-1185">Reference proteome</keyword>
<dbReference type="EMBL" id="BSPK01000017">
    <property type="protein sequence ID" value="GLS62748.1"/>
    <property type="molecule type" value="Genomic_DNA"/>
</dbReference>
<evidence type="ECO:0000313" key="1">
    <source>
        <dbReference type="EMBL" id="GEP04376.1"/>
    </source>
</evidence>